<evidence type="ECO:0000256" key="2">
    <source>
        <dbReference type="ARBA" id="ARBA00023128"/>
    </source>
</evidence>
<evidence type="ECO:0000313" key="8">
    <source>
        <dbReference type="Proteomes" id="UP000230750"/>
    </source>
</evidence>
<feature type="domain" description="Complex 1 LYR protein" evidence="6">
    <location>
        <begin position="10"/>
        <end position="63"/>
    </location>
</feature>
<comment type="similarity">
    <text evidence="4">Belongs to the complex I LYR family. SDHAF1 subfamily.</text>
</comment>
<dbReference type="STRING" id="307972.A0A2G8K9L5"/>
<evidence type="ECO:0000256" key="5">
    <source>
        <dbReference type="SAM" id="MobiDB-lite"/>
    </source>
</evidence>
<sequence>MPRHSKLQLQVLALYKNFLRVSADKPGVRHHIQTEFRKWSSLQRTDVLRIEHLIRRGQRQLTMLQTGEVQRAGTFSSEPKSKQNLSKQTEDNVT</sequence>
<dbReference type="OrthoDB" id="273010at2759"/>
<evidence type="ECO:0000256" key="4">
    <source>
        <dbReference type="ARBA" id="ARBA00025715"/>
    </source>
</evidence>
<dbReference type="InterPro" id="IPR045295">
    <property type="entry name" value="Complex1_LYR_SDHAF1_LYRM8"/>
</dbReference>
<name>A0A2G8K9L5_STIJA</name>
<reference evidence="7 8" key="1">
    <citation type="journal article" date="2017" name="PLoS Biol.">
        <title>The sea cucumber genome provides insights into morphological evolution and visceral regeneration.</title>
        <authorList>
            <person name="Zhang X."/>
            <person name="Sun L."/>
            <person name="Yuan J."/>
            <person name="Sun Y."/>
            <person name="Gao Y."/>
            <person name="Zhang L."/>
            <person name="Li S."/>
            <person name="Dai H."/>
            <person name="Hamel J.F."/>
            <person name="Liu C."/>
            <person name="Yu Y."/>
            <person name="Liu S."/>
            <person name="Lin W."/>
            <person name="Guo K."/>
            <person name="Jin S."/>
            <person name="Xu P."/>
            <person name="Storey K.B."/>
            <person name="Huan P."/>
            <person name="Zhang T."/>
            <person name="Zhou Y."/>
            <person name="Zhang J."/>
            <person name="Lin C."/>
            <person name="Li X."/>
            <person name="Xing L."/>
            <person name="Huo D."/>
            <person name="Sun M."/>
            <person name="Wang L."/>
            <person name="Mercier A."/>
            <person name="Li F."/>
            <person name="Yang H."/>
            <person name="Xiang J."/>
        </authorList>
    </citation>
    <scope>NUCLEOTIDE SEQUENCE [LARGE SCALE GENOMIC DNA]</scope>
    <source>
        <strain evidence="7">Shaxun</strain>
        <tissue evidence="7">Muscle</tissue>
    </source>
</reference>
<dbReference type="Proteomes" id="UP000230750">
    <property type="component" value="Unassembled WGS sequence"/>
</dbReference>
<comment type="caution">
    <text evidence="7">The sequence shown here is derived from an EMBL/GenBank/DDBJ whole genome shotgun (WGS) entry which is preliminary data.</text>
</comment>
<organism evidence="7 8">
    <name type="scientific">Stichopus japonicus</name>
    <name type="common">Sea cucumber</name>
    <dbReference type="NCBI Taxonomy" id="307972"/>
    <lineage>
        <taxon>Eukaryota</taxon>
        <taxon>Metazoa</taxon>
        <taxon>Echinodermata</taxon>
        <taxon>Eleutherozoa</taxon>
        <taxon>Echinozoa</taxon>
        <taxon>Holothuroidea</taxon>
        <taxon>Aspidochirotacea</taxon>
        <taxon>Aspidochirotida</taxon>
        <taxon>Stichopodidae</taxon>
        <taxon>Apostichopus</taxon>
    </lineage>
</organism>
<evidence type="ECO:0000256" key="3">
    <source>
        <dbReference type="ARBA" id="ARBA00023186"/>
    </source>
</evidence>
<dbReference type="InterPro" id="IPR008011">
    <property type="entry name" value="Complex1_LYR_dom"/>
</dbReference>
<keyword evidence="8" id="KW-1185">Reference proteome</keyword>
<evidence type="ECO:0000313" key="7">
    <source>
        <dbReference type="EMBL" id="PIK44698.1"/>
    </source>
</evidence>
<proteinExistence type="inferred from homology"/>
<evidence type="ECO:0000259" key="6">
    <source>
        <dbReference type="Pfam" id="PF05347"/>
    </source>
</evidence>
<feature type="region of interest" description="Disordered" evidence="5">
    <location>
        <begin position="69"/>
        <end position="94"/>
    </location>
</feature>
<dbReference type="InterPro" id="IPR052687">
    <property type="entry name" value="SDHAF1"/>
</dbReference>
<protein>
    <submittedName>
        <fullName evidence="7">Putative succinate dehydrogenase assembly factor 1, mitochondrial-like</fullName>
    </submittedName>
</protein>
<keyword evidence="2" id="KW-0496">Mitochondrion</keyword>
<keyword evidence="3" id="KW-0143">Chaperone</keyword>
<dbReference type="EMBL" id="MRZV01000761">
    <property type="protein sequence ID" value="PIK44698.1"/>
    <property type="molecule type" value="Genomic_DNA"/>
</dbReference>
<comment type="subcellular location">
    <subcellularLocation>
        <location evidence="1">Mitochondrion matrix</location>
    </subcellularLocation>
</comment>
<dbReference type="Pfam" id="PF05347">
    <property type="entry name" value="Complex1_LYR"/>
    <property type="match status" value="1"/>
</dbReference>
<dbReference type="PANTHER" id="PTHR47046:SF1">
    <property type="entry name" value="SUCCINATE DEHYDROGENASE ASSEMBLY FACTOR 1, MITOCHONDRIAL"/>
    <property type="match status" value="1"/>
</dbReference>
<accession>A0A2G8K9L5</accession>
<gene>
    <name evidence="7" type="ORF">BSL78_18449</name>
</gene>
<dbReference type="GO" id="GO:0005759">
    <property type="term" value="C:mitochondrial matrix"/>
    <property type="evidence" value="ECO:0007669"/>
    <property type="project" value="UniProtKB-SubCell"/>
</dbReference>
<dbReference type="CDD" id="cd20268">
    <property type="entry name" value="Complex1_LYR_SDHAF1_LYRM8"/>
    <property type="match status" value="1"/>
</dbReference>
<evidence type="ECO:0000256" key="1">
    <source>
        <dbReference type="ARBA" id="ARBA00004305"/>
    </source>
</evidence>
<dbReference type="AlphaFoldDB" id="A0A2G8K9L5"/>
<dbReference type="PANTHER" id="PTHR47046">
    <property type="entry name" value="SUCCINATE DEHYDROGENASE ASSEMBLY FACTOR 1, MITOCHONDRIAL"/>
    <property type="match status" value="1"/>
</dbReference>
<dbReference type="GO" id="GO:0034553">
    <property type="term" value="P:mitochondrial respiratory chain complex II assembly"/>
    <property type="evidence" value="ECO:0007669"/>
    <property type="project" value="InterPro"/>
</dbReference>